<evidence type="ECO:0000256" key="5">
    <source>
        <dbReference type="SAM" id="SignalP"/>
    </source>
</evidence>
<dbReference type="AlphaFoldDB" id="A0A6G4WJ66"/>
<dbReference type="InterPro" id="IPR036737">
    <property type="entry name" value="OmpA-like_sf"/>
</dbReference>
<reference evidence="7 8" key="1">
    <citation type="submission" date="2020-02" db="EMBL/GenBank/DDBJ databases">
        <title>Genome sequence of strain CCNWXJ40-4.</title>
        <authorList>
            <person name="Gao J."/>
            <person name="Sun J."/>
        </authorList>
    </citation>
    <scope>NUCLEOTIDE SEQUENCE [LARGE SCALE GENOMIC DNA]</scope>
    <source>
        <strain evidence="7 8">CCNWXJ 40-4</strain>
    </source>
</reference>
<comment type="caution">
    <text evidence="7">The sequence shown here is derived from an EMBL/GenBank/DDBJ whole genome shotgun (WGS) entry which is preliminary data.</text>
</comment>
<evidence type="ECO:0000256" key="4">
    <source>
        <dbReference type="PROSITE-ProRule" id="PRU00473"/>
    </source>
</evidence>
<dbReference type="InterPro" id="IPR006665">
    <property type="entry name" value="OmpA-like"/>
</dbReference>
<keyword evidence="2 4" id="KW-0472">Membrane</keyword>
<dbReference type="Gene3D" id="3.30.1330.60">
    <property type="entry name" value="OmpA-like domain"/>
    <property type="match status" value="1"/>
</dbReference>
<dbReference type="PANTHER" id="PTHR30329">
    <property type="entry name" value="STATOR ELEMENT OF FLAGELLAR MOTOR COMPLEX"/>
    <property type="match status" value="1"/>
</dbReference>
<organism evidence="7 8">
    <name type="scientific">Allomesorhizobium camelthorni</name>
    <dbReference type="NCBI Taxonomy" id="475069"/>
    <lineage>
        <taxon>Bacteria</taxon>
        <taxon>Pseudomonadati</taxon>
        <taxon>Pseudomonadota</taxon>
        <taxon>Alphaproteobacteria</taxon>
        <taxon>Hyphomicrobiales</taxon>
        <taxon>Phyllobacteriaceae</taxon>
        <taxon>Allomesorhizobium</taxon>
    </lineage>
</organism>
<dbReference type="InterPro" id="IPR050330">
    <property type="entry name" value="Bact_OuterMem_StrucFunc"/>
</dbReference>
<dbReference type="EMBL" id="JAAKZF010000059">
    <property type="protein sequence ID" value="NGO54649.1"/>
    <property type="molecule type" value="Genomic_DNA"/>
</dbReference>
<evidence type="ECO:0000256" key="1">
    <source>
        <dbReference type="ARBA" id="ARBA00004442"/>
    </source>
</evidence>
<dbReference type="GO" id="GO:0009279">
    <property type="term" value="C:cell outer membrane"/>
    <property type="evidence" value="ECO:0007669"/>
    <property type="project" value="UniProtKB-SubCell"/>
</dbReference>
<dbReference type="Pfam" id="PF00691">
    <property type="entry name" value="OmpA"/>
    <property type="match status" value="1"/>
</dbReference>
<accession>A0A6G4WJ66</accession>
<keyword evidence="3" id="KW-0998">Cell outer membrane</keyword>
<evidence type="ECO:0000313" key="8">
    <source>
        <dbReference type="Proteomes" id="UP001642900"/>
    </source>
</evidence>
<evidence type="ECO:0000256" key="2">
    <source>
        <dbReference type="ARBA" id="ARBA00023136"/>
    </source>
</evidence>
<dbReference type="InterPro" id="IPR006664">
    <property type="entry name" value="OMP_bac"/>
</dbReference>
<comment type="subcellular location">
    <subcellularLocation>
        <location evidence="1">Cell outer membrane</location>
    </subcellularLocation>
</comment>
<dbReference type="PANTHER" id="PTHR30329:SF21">
    <property type="entry name" value="LIPOPROTEIN YIAD-RELATED"/>
    <property type="match status" value="1"/>
</dbReference>
<dbReference type="PRINTS" id="PR01021">
    <property type="entry name" value="OMPADOMAIN"/>
</dbReference>
<proteinExistence type="predicted"/>
<evidence type="ECO:0000313" key="7">
    <source>
        <dbReference type="EMBL" id="NGO54649.1"/>
    </source>
</evidence>
<feature type="domain" description="OmpA-like" evidence="6">
    <location>
        <begin position="70"/>
        <end position="189"/>
    </location>
</feature>
<gene>
    <name evidence="7" type="ORF">G6N73_26595</name>
</gene>
<dbReference type="Proteomes" id="UP001642900">
    <property type="component" value="Unassembled WGS sequence"/>
</dbReference>
<dbReference type="PROSITE" id="PS51123">
    <property type="entry name" value="OMPA_2"/>
    <property type="match status" value="1"/>
</dbReference>
<keyword evidence="8" id="KW-1185">Reference proteome</keyword>
<sequence length="189" mass="19994">MTIHGFRYCLTLALLLAAGTAGAQQLSDKQLIASLGQAAQAAPIVDVGLLVQEVNANVGKGVATLPNWSQLANLAQLAVEIDFENDSTAIEPASYRTIGLIADALHDPRLRHYKFLVVGHTNATGKAEHNLELSMKRADAIMVALTTTFSVPANHLIAIGVGQEMPLDATNPKAAANRRVQLINLGLAN</sequence>
<name>A0A6G4WJ66_9HYPH</name>
<feature type="signal peptide" evidence="5">
    <location>
        <begin position="1"/>
        <end position="23"/>
    </location>
</feature>
<evidence type="ECO:0000256" key="3">
    <source>
        <dbReference type="ARBA" id="ARBA00023237"/>
    </source>
</evidence>
<dbReference type="RefSeq" id="WP_165032984.1">
    <property type="nucleotide sequence ID" value="NZ_JAAKZF010000059.1"/>
</dbReference>
<protein>
    <submittedName>
        <fullName evidence="7">OmpA family protein</fullName>
    </submittedName>
</protein>
<evidence type="ECO:0000259" key="6">
    <source>
        <dbReference type="PROSITE" id="PS51123"/>
    </source>
</evidence>
<dbReference type="SUPFAM" id="SSF103088">
    <property type="entry name" value="OmpA-like"/>
    <property type="match status" value="1"/>
</dbReference>
<feature type="chain" id="PRO_5026148793" evidence="5">
    <location>
        <begin position="24"/>
        <end position="189"/>
    </location>
</feature>
<dbReference type="CDD" id="cd07185">
    <property type="entry name" value="OmpA_C-like"/>
    <property type="match status" value="1"/>
</dbReference>
<keyword evidence="5" id="KW-0732">Signal</keyword>